<name>A0A645H3G1_9ZZZZ</name>
<proteinExistence type="predicted"/>
<organism evidence="1">
    <name type="scientific">bioreactor metagenome</name>
    <dbReference type="NCBI Taxonomy" id="1076179"/>
    <lineage>
        <taxon>unclassified sequences</taxon>
        <taxon>metagenomes</taxon>
        <taxon>ecological metagenomes</taxon>
    </lineage>
</organism>
<dbReference type="AlphaFoldDB" id="A0A645H3G1"/>
<evidence type="ECO:0000313" key="1">
    <source>
        <dbReference type="EMBL" id="MPN32862.1"/>
    </source>
</evidence>
<comment type="caution">
    <text evidence="1">The sequence shown here is derived from an EMBL/GenBank/DDBJ whole genome shotgun (WGS) entry which is preliminary data.</text>
</comment>
<protein>
    <submittedName>
        <fullName evidence="1">Uncharacterized protein</fullName>
    </submittedName>
</protein>
<dbReference type="EMBL" id="VSSQ01085087">
    <property type="protein sequence ID" value="MPN32862.1"/>
    <property type="molecule type" value="Genomic_DNA"/>
</dbReference>
<gene>
    <name evidence="1" type="ORF">SDC9_180345</name>
</gene>
<sequence length="34" mass="4020">MLEKYRAQIGDIGQHRDMDCLKRGYLCRQGTYAE</sequence>
<accession>A0A645H3G1</accession>
<reference evidence="1" key="1">
    <citation type="submission" date="2019-08" db="EMBL/GenBank/DDBJ databases">
        <authorList>
            <person name="Kucharzyk K."/>
            <person name="Murdoch R.W."/>
            <person name="Higgins S."/>
            <person name="Loffler F."/>
        </authorList>
    </citation>
    <scope>NUCLEOTIDE SEQUENCE</scope>
</reference>